<gene>
    <name evidence="2" type="ORF">SAMN04488589_1919</name>
</gene>
<keyword evidence="3" id="KW-1185">Reference proteome</keyword>
<feature type="transmembrane region" description="Helical" evidence="1">
    <location>
        <begin position="65"/>
        <end position="83"/>
    </location>
</feature>
<evidence type="ECO:0000313" key="3">
    <source>
        <dbReference type="Proteomes" id="UP000199259"/>
    </source>
</evidence>
<keyword evidence="1" id="KW-1133">Transmembrane helix</keyword>
<evidence type="ECO:0008006" key="4">
    <source>
        <dbReference type="Google" id="ProtNLM"/>
    </source>
</evidence>
<evidence type="ECO:0000256" key="1">
    <source>
        <dbReference type="SAM" id="Phobius"/>
    </source>
</evidence>
<protein>
    <recommendedName>
        <fullName evidence="4">PGF-CTERM protein</fullName>
    </recommendedName>
</protein>
<keyword evidence="1" id="KW-0812">Transmembrane</keyword>
<organism evidence="2 3">
    <name type="scientific">Methanolobus vulcani</name>
    <dbReference type="NCBI Taxonomy" id="38026"/>
    <lineage>
        <taxon>Archaea</taxon>
        <taxon>Methanobacteriati</taxon>
        <taxon>Methanobacteriota</taxon>
        <taxon>Stenosarchaea group</taxon>
        <taxon>Methanomicrobia</taxon>
        <taxon>Methanosarcinales</taxon>
        <taxon>Methanosarcinaceae</taxon>
        <taxon>Methanolobus</taxon>
    </lineage>
</organism>
<comment type="caution">
    <text evidence="2">The sequence shown here is derived from an EMBL/GenBank/DDBJ whole genome shotgun (WGS) entry which is preliminary data.</text>
</comment>
<reference evidence="2 3" key="1">
    <citation type="submission" date="2016-10" db="EMBL/GenBank/DDBJ databases">
        <authorList>
            <person name="Varghese N."/>
            <person name="Submissions S."/>
        </authorList>
    </citation>
    <scope>NUCLEOTIDE SEQUENCE [LARGE SCALE GENOMIC DNA]</scope>
    <source>
        <strain evidence="2 3">PL 12/M</strain>
    </source>
</reference>
<proteinExistence type="predicted"/>
<dbReference type="EMBL" id="FNCA01000006">
    <property type="protein sequence ID" value="SDG01434.1"/>
    <property type="molecule type" value="Genomic_DNA"/>
</dbReference>
<evidence type="ECO:0000313" key="2">
    <source>
        <dbReference type="EMBL" id="SDG01434.1"/>
    </source>
</evidence>
<dbReference type="Proteomes" id="UP000199259">
    <property type="component" value="Unassembled WGS sequence"/>
</dbReference>
<keyword evidence="1" id="KW-0472">Membrane</keyword>
<accession>A0A7Z7B041</accession>
<sequence>MSLVYYAEYFFPEHILFNHQYVEQNIFLVICIEVSETIEQIPAPSSMNEEVEEPVAKEKTQDTPGFTALAGIVFFSLAVLTRIK</sequence>
<dbReference type="AlphaFoldDB" id="A0A7Z7B041"/>
<name>A0A7Z7B041_9EURY</name>